<dbReference type="SUPFAM" id="SSF48403">
    <property type="entry name" value="Ankyrin repeat"/>
    <property type="match status" value="1"/>
</dbReference>
<dbReference type="PROSITE" id="PS50088">
    <property type="entry name" value="ANK_REPEAT"/>
    <property type="match status" value="1"/>
</dbReference>
<sequence length="170" mass="18463">MSARGWALGAVIALVVLGGGLGAALRLGAFETGGAMSTVDIEEKGPDGLPIIHWWVEREEFEKIQALLDAGGNIEEPGFQGATPLLKAAVADSWPMALFLIERGAFIGAVDRRGMTMPWLAATSRVKEGNPDFEALQKVRAILNERGMFGQYYEPNDVKKRIKEGNWPPK</sequence>
<dbReference type="EMBL" id="FSRL01000001">
    <property type="protein sequence ID" value="SIN89072.1"/>
    <property type="molecule type" value="Genomic_DNA"/>
</dbReference>
<keyword evidence="3" id="KW-1185">Reference proteome</keyword>
<dbReference type="InterPro" id="IPR002110">
    <property type="entry name" value="Ankyrin_rpt"/>
</dbReference>
<evidence type="ECO:0000313" key="2">
    <source>
        <dbReference type="EMBL" id="SIN89072.1"/>
    </source>
</evidence>
<dbReference type="Proteomes" id="UP000184932">
    <property type="component" value="Unassembled WGS sequence"/>
</dbReference>
<dbReference type="STRING" id="1217970.SAMN05444002_1284"/>
<organism evidence="2 3">
    <name type="scientific">Vannielia litorea</name>
    <dbReference type="NCBI Taxonomy" id="1217970"/>
    <lineage>
        <taxon>Bacteria</taxon>
        <taxon>Pseudomonadati</taxon>
        <taxon>Pseudomonadota</taxon>
        <taxon>Alphaproteobacteria</taxon>
        <taxon>Rhodobacterales</taxon>
        <taxon>Paracoccaceae</taxon>
        <taxon>Vannielia</taxon>
    </lineage>
</organism>
<dbReference type="AlphaFoldDB" id="A0A1N6F1C0"/>
<reference evidence="3" key="1">
    <citation type="submission" date="2016-11" db="EMBL/GenBank/DDBJ databases">
        <authorList>
            <person name="Varghese N."/>
            <person name="Submissions S."/>
        </authorList>
    </citation>
    <scope>NUCLEOTIDE SEQUENCE [LARGE SCALE GENOMIC DNA]</scope>
    <source>
        <strain evidence="3">DSM 29440</strain>
    </source>
</reference>
<feature type="repeat" description="ANK" evidence="1">
    <location>
        <begin position="80"/>
        <end position="112"/>
    </location>
</feature>
<gene>
    <name evidence="2" type="ORF">SAMN05444002_1284</name>
</gene>
<name>A0A1N6F1C0_9RHOB</name>
<dbReference type="Gene3D" id="1.25.40.20">
    <property type="entry name" value="Ankyrin repeat-containing domain"/>
    <property type="match status" value="1"/>
</dbReference>
<evidence type="ECO:0000256" key="1">
    <source>
        <dbReference type="PROSITE-ProRule" id="PRU00023"/>
    </source>
</evidence>
<evidence type="ECO:0000313" key="3">
    <source>
        <dbReference type="Proteomes" id="UP000184932"/>
    </source>
</evidence>
<proteinExistence type="predicted"/>
<dbReference type="InterPro" id="IPR036770">
    <property type="entry name" value="Ankyrin_rpt-contain_sf"/>
</dbReference>
<accession>A0A1N6F1C0</accession>
<keyword evidence="1" id="KW-0040">ANK repeat</keyword>
<protein>
    <submittedName>
        <fullName evidence="2">Uncharacterized protein</fullName>
    </submittedName>
</protein>